<dbReference type="EMBL" id="KL584702">
    <property type="protein sequence ID" value="KEQ78112.1"/>
    <property type="molecule type" value="Genomic_DNA"/>
</dbReference>
<dbReference type="Pfam" id="PF08614">
    <property type="entry name" value="ATG16"/>
    <property type="match status" value="1"/>
</dbReference>
<name>A0A074X7Y1_9PEZI</name>
<dbReference type="RefSeq" id="XP_013432146.1">
    <property type="nucleotide sequence ID" value="XM_013576692.1"/>
</dbReference>
<gene>
    <name evidence="5" type="ORF">M436DRAFT_60046</name>
</gene>
<feature type="region of interest" description="Disordered" evidence="3">
    <location>
        <begin position="309"/>
        <end position="329"/>
    </location>
</feature>
<dbReference type="InterPro" id="IPR013923">
    <property type="entry name" value="Autophagy-rel_prot_16_dom"/>
</dbReference>
<keyword evidence="2" id="KW-0175">Coiled coil</keyword>
<evidence type="ECO:0000313" key="5">
    <source>
        <dbReference type="EMBL" id="KEQ78112.1"/>
    </source>
</evidence>
<accession>A0A074X7Y1</accession>
<reference evidence="5 6" key="1">
    <citation type="journal article" date="2014" name="BMC Genomics">
        <title>Genome sequencing of four Aureobasidium pullulans varieties: biotechnological potential, stress tolerance, and description of new species.</title>
        <authorList>
            <person name="Gostin Ar C."/>
            <person name="Ohm R.A."/>
            <person name="Kogej T."/>
            <person name="Sonjak S."/>
            <person name="Turk M."/>
            <person name="Zajc J."/>
            <person name="Zalar P."/>
            <person name="Grube M."/>
            <person name="Sun H."/>
            <person name="Han J."/>
            <person name="Sharma A."/>
            <person name="Chiniquy J."/>
            <person name="Ngan C.Y."/>
            <person name="Lipzen A."/>
            <person name="Barry K."/>
            <person name="Grigoriev I.V."/>
            <person name="Gunde-Cimerman N."/>
        </authorList>
    </citation>
    <scope>NUCLEOTIDE SEQUENCE [LARGE SCALE GENOMIC DNA]</scope>
    <source>
        <strain evidence="5 6">CBS 147.97</strain>
    </source>
</reference>
<dbReference type="HOGENOM" id="CLU_599884_0_0_1"/>
<protein>
    <submittedName>
        <fullName evidence="5">ATG16-domain-containing protein</fullName>
    </submittedName>
</protein>
<dbReference type="GeneID" id="25412923"/>
<evidence type="ECO:0000256" key="2">
    <source>
        <dbReference type="SAM" id="Coils"/>
    </source>
</evidence>
<dbReference type="CDD" id="cd22887">
    <property type="entry name" value="Atg16_CCD"/>
    <property type="match status" value="1"/>
</dbReference>
<dbReference type="Gene3D" id="1.20.5.170">
    <property type="match status" value="1"/>
</dbReference>
<sequence length="456" mass="51430">MVDPSNSRHITQVFNLHHDLYLPSDMSSRTYWINSQIAVDDRALAAGDGCHREEAKALDDYLSNDLTVQEAAERIVSFVLGEADPASELYRLWSLLSDALVELTDNRQKILELLAAMQSLPSDACIDWSQLADFGVVWSDLNRLHLHGPDPWEKQSWTDDRRAELCHHFKTVGRIEAEMFLRGLGGVTADWGYEVINLSLPLEETRSYTRPVLGARNGLQQAVTCTMCEHWQTWKEALLELGGDRSPLSAESRNIAALSHPATLQVQTPQCEMADWSTLYLAALDVRDRREFTHKSCIDAYTRLADRKSTAPASAIPGTTPAISSDQASNDEINRLRQDLSTTQAARSALSTQLLASQTTSASLTTSNATLTQQLTSVHRQLAFLERKLKDRDEELREKKKLAENVQDEVVALTIQLNAVDREKEKLKGDNAELVRRWMERMRSEVERTNRESGWE</sequence>
<dbReference type="AlphaFoldDB" id="A0A074X7Y1"/>
<comment type="similarity">
    <text evidence="1">Belongs to the ATG16 family.</text>
</comment>
<dbReference type="Proteomes" id="UP000027730">
    <property type="component" value="Unassembled WGS sequence"/>
</dbReference>
<organism evidence="5 6">
    <name type="scientific">Aureobasidium namibiae CBS 147.97</name>
    <dbReference type="NCBI Taxonomy" id="1043004"/>
    <lineage>
        <taxon>Eukaryota</taxon>
        <taxon>Fungi</taxon>
        <taxon>Dikarya</taxon>
        <taxon>Ascomycota</taxon>
        <taxon>Pezizomycotina</taxon>
        <taxon>Dothideomycetes</taxon>
        <taxon>Dothideomycetidae</taxon>
        <taxon>Dothideales</taxon>
        <taxon>Saccotheciaceae</taxon>
        <taxon>Aureobasidium</taxon>
    </lineage>
</organism>
<dbReference type="STRING" id="1043004.A0A074X7Y1"/>
<evidence type="ECO:0000256" key="3">
    <source>
        <dbReference type="SAM" id="MobiDB-lite"/>
    </source>
</evidence>
<keyword evidence="6" id="KW-1185">Reference proteome</keyword>
<proteinExistence type="inferred from homology"/>
<dbReference type="OrthoDB" id="5392447at2759"/>
<feature type="domain" description="Autophagy-related protein 16" evidence="4">
    <location>
        <begin position="280"/>
        <end position="450"/>
    </location>
</feature>
<evidence type="ECO:0000313" key="6">
    <source>
        <dbReference type="Proteomes" id="UP000027730"/>
    </source>
</evidence>
<feature type="coiled-coil region" evidence="2">
    <location>
        <begin position="368"/>
        <end position="437"/>
    </location>
</feature>
<evidence type="ECO:0000256" key="1">
    <source>
        <dbReference type="ARBA" id="ARBA00005331"/>
    </source>
</evidence>
<evidence type="ECO:0000259" key="4">
    <source>
        <dbReference type="Pfam" id="PF08614"/>
    </source>
</evidence>